<name>E0VRT8_PEDHC</name>
<evidence type="ECO:0000313" key="5">
    <source>
        <dbReference type="Proteomes" id="UP000009046"/>
    </source>
</evidence>
<reference evidence="3" key="2">
    <citation type="submission" date="2007-04" db="EMBL/GenBank/DDBJ databases">
        <title>The genome of the human body louse.</title>
        <authorList>
            <consortium name="The Human Body Louse Genome Consortium"/>
            <person name="Kirkness E."/>
            <person name="Walenz B."/>
            <person name="Hass B."/>
            <person name="Bruggner R."/>
            <person name="Strausberg R."/>
        </authorList>
    </citation>
    <scope>NUCLEOTIDE SEQUENCE</scope>
    <source>
        <strain evidence="3">USDA</strain>
    </source>
</reference>
<evidence type="ECO:0000313" key="4">
    <source>
        <dbReference type="EnsemblMetazoa" id="PHUM404470-PA"/>
    </source>
</evidence>
<reference evidence="4" key="3">
    <citation type="submission" date="2021-02" db="UniProtKB">
        <authorList>
            <consortium name="EnsemblMetazoa"/>
        </authorList>
    </citation>
    <scope>IDENTIFICATION</scope>
    <source>
        <strain evidence="4">USDA</strain>
    </source>
</reference>
<dbReference type="RefSeq" id="XP_002428832.1">
    <property type="nucleotide sequence ID" value="XM_002428787.1"/>
</dbReference>
<protein>
    <submittedName>
        <fullName evidence="3 4">Uncharacterized protein</fullName>
    </submittedName>
</protein>
<dbReference type="Proteomes" id="UP000009046">
    <property type="component" value="Unassembled WGS sequence"/>
</dbReference>
<dbReference type="PANTHER" id="PTHR21398:SF6">
    <property type="entry name" value="AGAP007094-PA"/>
    <property type="match status" value="1"/>
</dbReference>
<dbReference type="KEGG" id="phu:Phum_PHUM404470"/>
<dbReference type="GeneID" id="8231092"/>
<dbReference type="EMBL" id="AAZO01004815">
    <property type="status" value="NOT_ANNOTATED_CDS"/>
    <property type="molecule type" value="Genomic_DNA"/>
</dbReference>
<dbReference type="OrthoDB" id="6339724at2759"/>
<dbReference type="OMA" id="GMMIADY"/>
<keyword evidence="2" id="KW-0732">Signal</keyword>
<dbReference type="EnsemblMetazoa" id="PHUM404470-RA">
    <property type="protein sequence ID" value="PHUM404470-PA"/>
    <property type="gene ID" value="PHUM404470"/>
</dbReference>
<dbReference type="VEuPathDB" id="VectorBase:PHUM404470"/>
<dbReference type="AlphaFoldDB" id="E0VRT8"/>
<reference evidence="3" key="1">
    <citation type="submission" date="2007-04" db="EMBL/GenBank/DDBJ databases">
        <title>Annotation of Pediculus humanus corporis strain USDA.</title>
        <authorList>
            <person name="Kirkness E."/>
            <person name="Hannick L."/>
            <person name="Hass B."/>
            <person name="Bruggner R."/>
            <person name="Lawson D."/>
            <person name="Bidwell S."/>
            <person name="Joardar V."/>
            <person name="Caler E."/>
            <person name="Walenz B."/>
            <person name="Inman J."/>
            <person name="Schobel S."/>
            <person name="Galinsky K."/>
            <person name="Amedeo P."/>
            <person name="Strausberg R."/>
        </authorList>
    </citation>
    <scope>NUCLEOTIDE SEQUENCE</scope>
    <source>
        <strain evidence="3">USDA</strain>
    </source>
</reference>
<sequence>MKEELRAHFMWVGVLLATASIPLVKGQQGNSNANKHSREKRLLWLTSDGRLALPPGTTLVITPTLGLPFVRYPPDGFLSNMSISLPFTIQFDKLGLTDNQNPYGVLPPTLDRGMGRAAGMMIADYIAELMNNRRHKREVPKPPSNANFHGGERASKSPFADVLREYVEAEQSGYEHGECWKYYKSCSKSLFTWRHHNKYE</sequence>
<accession>E0VRT8</accession>
<organism>
    <name type="scientific">Pediculus humanus subsp. corporis</name>
    <name type="common">Body louse</name>
    <dbReference type="NCBI Taxonomy" id="121224"/>
    <lineage>
        <taxon>Eukaryota</taxon>
        <taxon>Metazoa</taxon>
        <taxon>Ecdysozoa</taxon>
        <taxon>Arthropoda</taxon>
        <taxon>Hexapoda</taxon>
        <taxon>Insecta</taxon>
        <taxon>Pterygota</taxon>
        <taxon>Neoptera</taxon>
        <taxon>Paraneoptera</taxon>
        <taxon>Psocodea</taxon>
        <taxon>Troctomorpha</taxon>
        <taxon>Phthiraptera</taxon>
        <taxon>Anoplura</taxon>
        <taxon>Pediculidae</taxon>
        <taxon>Pediculus</taxon>
    </lineage>
</organism>
<proteinExistence type="predicted"/>
<feature type="chain" id="PRO_5014570192" evidence="2">
    <location>
        <begin position="27"/>
        <end position="200"/>
    </location>
</feature>
<dbReference type="PANTHER" id="PTHR21398">
    <property type="entry name" value="AGAP007094-PA"/>
    <property type="match status" value="1"/>
</dbReference>
<gene>
    <name evidence="4" type="primary">8231092</name>
    <name evidence="3" type="ORF">Phum_PHUM404470</name>
</gene>
<dbReference type="EMBL" id="AAZO01004814">
    <property type="status" value="NOT_ANNOTATED_CDS"/>
    <property type="molecule type" value="Genomic_DNA"/>
</dbReference>
<evidence type="ECO:0000313" key="3">
    <source>
        <dbReference type="EMBL" id="EEB16094.1"/>
    </source>
</evidence>
<dbReference type="CTD" id="8231092"/>
<dbReference type="eggNOG" id="ENOG502RF99">
    <property type="taxonomic scope" value="Eukaryota"/>
</dbReference>
<keyword evidence="5" id="KW-1185">Reference proteome</keyword>
<evidence type="ECO:0000256" key="1">
    <source>
        <dbReference type="SAM" id="MobiDB-lite"/>
    </source>
</evidence>
<dbReference type="HOGENOM" id="CLU_068975_0_0_1"/>
<feature type="signal peptide" evidence="2">
    <location>
        <begin position="1"/>
        <end position="26"/>
    </location>
</feature>
<feature type="region of interest" description="Disordered" evidence="1">
    <location>
        <begin position="135"/>
        <end position="154"/>
    </location>
</feature>
<evidence type="ECO:0000256" key="2">
    <source>
        <dbReference type="SAM" id="SignalP"/>
    </source>
</evidence>
<dbReference type="EMBL" id="DS235562">
    <property type="protein sequence ID" value="EEB16094.1"/>
    <property type="molecule type" value="Genomic_DNA"/>
</dbReference>
<dbReference type="InParanoid" id="E0VRT8"/>